<proteinExistence type="predicted"/>
<dbReference type="PANTHER" id="PTHR40465:SF1">
    <property type="entry name" value="DUF6534 DOMAIN-CONTAINING PROTEIN"/>
    <property type="match status" value="1"/>
</dbReference>
<sequence>MASLRSSFCRRRCGDNGATLLLLENLQVLKKPMIPVLAAICALVGFGFAIVYTHKILTKSSSTPSAMSQVTYNNTVLTAIGLGFIMASDIIVACAMLYHLSRNKSEFPSTNKALNTLITYSVSSGALTTVFTVGELVAEATSPSTLYEAPFAFIRIRLHCLSFMSILNSRDHVRSQLHADDHTMITIPSSDCMTTDLERGTNSVAETKTRESRAITFANAGGVGTLDGK</sequence>
<dbReference type="AlphaFoldDB" id="A0AAV9Z1Z7"/>
<feature type="domain" description="DUF6534" evidence="2">
    <location>
        <begin position="86"/>
        <end position="172"/>
    </location>
</feature>
<accession>A0AAV9Z1Z7</accession>
<reference evidence="3 4" key="1">
    <citation type="journal article" date="2024" name="J Genomics">
        <title>Draft genome sequencing and assembly of Favolaschia claudopus CIRM-BRFM 2984 isolated from oak limbs.</title>
        <authorList>
            <person name="Navarro D."/>
            <person name="Drula E."/>
            <person name="Chaduli D."/>
            <person name="Cazenave R."/>
            <person name="Ahrendt S."/>
            <person name="Wang J."/>
            <person name="Lipzen A."/>
            <person name="Daum C."/>
            <person name="Barry K."/>
            <person name="Grigoriev I.V."/>
            <person name="Favel A."/>
            <person name="Rosso M.N."/>
            <person name="Martin F."/>
        </authorList>
    </citation>
    <scope>NUCLEOTIDE SEQUENCE [LARGE SCALE GENOMIC DNA]</scope>
    <source>
        <strain evidence="3 4">CIRM-BRFM 2984</strain>
    </source>
</reference>
<dbReference type="Proteomes" id="UP001362999">
    <property type="component" value="Unassembled WGS sequence"/>
</dbReference>
<evidence type="ECO:0000313" key="3">
    <source>
        <dbReference type="EMBL" id="KAK6969045.1"/>
    </source>
</evidence>
<keyword evidence="1" id="KW-1133">Transmembrane helix</keyword>
<dbReference type="EMBL" id="JAWWNJ010000235">
    <property type="protein sequence ID" value="KAK6969045.1"/>
    <property type="molecule type" value="Genomic_DNA"/>
</dbReference>
<keyword evidence="4" id="KW-1185">Reference proteome</keyword>
<feature type="transmembrane region" description="Helical" evidence="1">
    <location>
        <begin position="77"/>
        <end position="98"/>
    </location>
</feature>
<dbReference type="InterPro" id="IPR045339">
    <property type="entry name" value="DUF6534"/>
</dbReference>
<keyword evidence="1" id="KW-0812">Transmembrane</keyword>
<gene>
    <name evidence="3" type="ORF">R3P38DRAFT_804484</name>
</gene>
<evidence type="ECO:0000259" key="2">
    <source>
        <dbReference type="Pfam" id="PF20152"/>
    </source>
</evidence>
<keyword evidence="1" id="KW-0472">Membrane</keyword>
<feature type="transmembrane region" description="Helical" evidence="1">
    <location>
        <begin position="36"/>
        <end position="57"/>
    </location>
</feature>
<comment type="caution">
    <text evidence="3">The sequence shown here is derived from an EMBL/GenBank/DDBJ whole genome shotgun (WGS) entry which is preliminary data.</text>
</comment>
<organism evidence="3 4">
    <name type="scientific">Favolaschia claudopus</name>
    <dbReference type="NCBI Taxonomy" id="2862362"/>
    <lineage>
        <taxon>Eukaryota</taxon>
        <taxon>Fungi</taxon>
        <taxon>Dikarya</taxon>
        <taxon>Basidiomycota</taxon>
        <taxon>Agaricomycotina</taxon>
        <taxon>Agaricomycetes</taxon>
        <taxon>Agaricomycetidae</taxon>
        <taxon>Agaricales</taxon>
        <taxon>Marasmiineae</taxon>
        <taxon>Mycenaceae</taxon>
        <taxon>Favolaschia</taxon>
    </lineage>
</organism>
<evidence type="ECO:0000256" key="1">
    <source>
        <dbReference type="SAM" id="Phobius"/>
    </source>
</evidence>
<protein>
    <recommendedName>
        <fullName evidence="2">DUF6534 domain-containing protein</fullName>
    </recommendedName>
</protein>
<dbReference type="Pfam" id="PF20152">
    <property type="entry name" value="DUF6534"/>
    <property type="match status" value="1"/>
</dbReference>
<name>A0AAV9Z1Z7_9AGAR</name>
<dbReference type="PANTHER" id="PTHR40465">
    <property type="entry name" value="CHROMOSOME 1, WHOLE GENOME SHOTGUN SEQUENCE"/>
    <property type="match status" value="1"/>
</dbReference>
<evidence type="ECO:0000313" key="4">
    <source>
        <dbReference type="Proteomes" id="UP001362999"/>
    </source>
</evidence>